<keyword evidence="2" id="KW-1185">Reference proteome</keyword>
<sequence length="198" mass="23659">MKKLKNIFTINRGLIISRYEHFENNCPNCNNSIYIIKQQWNYEQKKFCVKINQKFITKKGDIIIKTNYPFKLKYIKDEENLIVSSNHIIIKSSLVSNLIDTNQLAIFLQKELIDTFLKSIDSLKNKYLITLKKTMIESFKINTINFKNHMMEIKKQFEEVNSYFDKKILSINDLLNQKIIDQKQFDELKNEIIELVLH</sequence>
<name>S5M2E3_9MOLU</name>
<dbReference type="PATRIC" id="fig|1276221.3.peg.535"/>
<organism evidence="1 2">
    <name type="scientific">Spiroplasma diminutum CUAS-1</name>
    <dbReference type="NCBI Taxonomy" id="1276221"/>
    <lineage>
        <taxon>Bacteria</taxon>
        <taxon>Bacillati</taxon>
        <taxon>Mycoplasmatota</taxon>
        <taxon>Mollicutes</taxon>
        <taxon>Entomoplasmatales</taxon>
        <taxon>Spiroplasmataceae</taxon>
        <taxon>Spiroplasma</taxon>
    </lineage>
</organism>
<dbReference type="InParanoid" id="S5M2E3"/>
<dbReference type="Proteomes" id="UP000014983">
    <property type="component" value="Chromosome"/>
</dbReference>
<evidence type="ECO:0000313" key="2">
    <source>
        <dbReference type="Proteomes" id="UP000014983"/>
    </source>
</evidence>
<protein>
    <submittedName>
        <fullName evidence="1">Uncharacterized protein</fullName>
    </submittedName>
</protein>
<dbReference type="AlphaFoldDB" id="S5M2E3"/>
<dbReference type="OrthoDB" id="390368at2"/>
<proteinExistence type="predicted"/>
<dbReference type="STRING" id="1276221.SDIMI_v3c05380"/>
<dbReference type="RefSeq" id="WP_020836474.1">
    <property type="nucleotide sequence ID" value="NC_021833.1"/>
</dbReference>
<reference evidence="1 2" key="1">
    <citation type="journal article" date="2013" name="Genome Biol. Evol.">
        <title>Comparison of metabolic capacities and inference of gene content evolution in mosquito-associated Spiroplasma diminutum and S. taiwanense.</title>
        <authorList>
            <person name="Lo W.S."/>
            <person name="Ku C."/>
            <person name="Chen L.L."/>
            <person name="Chang T.H."/>
            <person name="Kuo C.H."/>
        </authorList>
    </citation>
    <scope>NUCLEOTIDE SEQUENCE [LARGE SCALE GENOMIC DNA]</scope>
    <source>
        <strain evidence="1">CUAS-1</strain>
    </source>
</reference>
<gene>
    <name evidence="1" type="ORF">SDIMI_v3c05380</name>
</gene>
<dbReference type="KEGG" id="sdi:SDIMI_v3c05380"/>
<dbReference type="EMBL" id="CP005076">
    <property type="protein sequence ID" value="AGR42242.1"/>
    <property type="molecule type" value="Genomic_DNA"/>
</dbReference>
<dbReference type="HOGENOM" id="CLU_1377371_0_0_14"/>
<accession>S5M2E3</accession>
<evidence type="ECO:0000313" key="1">
    <source>
        <dbReference type="EMBL" id="AGR42242.1"/>
    </source>
</evidence>